<dbReference type="Proteomes" id="UP000559626">
    <property type="component" value="Unassembled WGS sequence"/>
</dbReference>
<evidence type="ECO:0008006" key="3">
    <source>
        <dbReference type="Google" id="ProtNLM"/>
    </source>
</evidence>
<dbReference type="EMBL" id="JABBGH010000001">
    <property type="protein sequence ID" value="NML65275.1"/>
    <property type="molecule type" value="Genomic_DNA"/>
</dbReference>
<accession>A0A7Y0ADD9</accession>
<dbReference type="RefSeq" id="WP_169530523.1">
    <property type="nucleotide sequence ID" value="NZ_JABBGH010000001.1"/>
</dbReference>
<keyword evidence="2" id="KW-1185">Reference proteome</keyword>
<sequence>MYKSALRRDVLVVPLLARFTITAPTSRLHVDVLAGASWAHTIDKRSGEYTDAVQPTRNQAGAYTAVENTANVVLGPALRYSAGTRLDLTANSLLNVDFFNHYNYNFGNRSFLNTQLGVQYSFGR</sequence>
<proteinExistence type="predicted"/>
<comment type="caution">
    <text evidence="1">The sequence shown here is derived from an EMBL/GenBank/DDBJ whole genome shotgun (WGS) entry which is preliminary data.</text>
</comment>
<gene>
    <name evidence="1" type="ORF">HHL22_08670</name>
</gene>
<reference evidence="1 2" key="1">
    <citation type="submission" date="2020-04" db="EMBL/GenBank/DDBJ databases">
        <title>Hymenobacter polaris sp. nov., isolated from Arctic soil.</title>
        <authorList>
            <person name="Dahal R.H."/>
        </authorList>
    </citation>
    <scope>NUCLEOTIDE SEQUENCE [LARGE SCALE GENOMIC DNA]</scope>
    <source>
        <strain evidence="1 2">RP-2-7</strain>
    </source>
</reference>
<evidence type="ECO:0000313" key="2">
    <source>
        <dbReference type="Proteomes" id="UP000559626"/>
    </source>
</evidence>
<dbReference type="AlphaFoldDB" id="A0A7Y0ADD9"/>
<protein>
    <recommendedName>
        <fullName evidence="3">Outer membrane protein beta-barrel domain-containing protein</fullName>
    </recommendedName>
</protein>
<organism evidence="1 2">
    <name type="scientific">Hymenobacter polaris</name>
    <dbReference type="NCBI Taxonomy" id="2682546"/>
    <lineage>
        <taxon>Bacteria</taxon>
        <taxon>Pseudomonadati</taxon>
        <taxon>Bacteroidota</taxon>
        <taxon>Cytophagia</taxon>
        <taxon>Cytophagales</taxon>
        <taxon>Hymenobacteraceae</taxon>
        <taxon>Hymenobacter</taxon>
    </lineage>
</organism>
<name>A0A7Y0ADD9_9BACT</name>
<evidence type="ECO:0000313" key="1">
    <source>
        <dbReference type="EMBL" id="NML65275.1"/>
    </source>
</evidence>